<dbReference type="RefSeq" id="WP_011521625.1">
    <property type="nucleotide sequence ID" value="NC_008009.1"/>
</dbReference>
<sequence length="735" mass="82914">MRKRRLLSVLMAAIWTALLAQAQVSEPPPYTAVATRVDDAPKLDGTLADPLWNLATPISDFRQREPNEGLPATETTEVRILYTRSEIFFGILCRDRKPNGIVATQLRRDVTQELDDYFEIVVDSRFDRRNGYVFQVNPLGTQRDALITDEQHSDSDDGDPGWDGVWVSEARITEEGWTATVGIPFSTMNFMASSDVVWGINFKRFVRRKNEEDLWAAWRRTFGTAKISQAGTLRGITDIGSGRLFIVKPYGLVGFNHLPSDANSAGLTPGSSGIYTGGVDVKIGIRSNIVANLTGNTDFADSDVDVQRFNLTPYQLFYPEKRQFFLENSGVFNFGVGGENDQLFFSRQIGIDPISGQQVPINGGAKVTGTAAGFEFGVMDVNTRHSGPNPYANFAVGRVKYSLGGGSYIGAMGIDKRSGNPDDPFNETAGVDARFILFKNLALNGFATETRSPGVSSGQTDIGGGASYRSNWFDFFYDHRTIGAQFNPEVGFLERPDCQCDYLDSAFKYRPKILGIREVQLEGFFFHGPTLQGEVESQQWQTTFRAEFHNGSYTDDDIIEADAQRLTEPFNIYKNVYIPVGVYNWARHQLTYGSPQDKRWTIGFYERWGGYYNGRLNEFRIRSSYRRSERLSFTFSEQWNRFLLPIENGNFSVLFGALETDYAFSRFLSLSTVLQMDTSNAQAATANVRLRWNYRPDSDLYVIYNAGQQFASLADNAARYYQHRFVVKYTYSWRP</sequence>
<feature type="chain" id="PRO_5004191247" description="DUF5916 domain-containing protein" evidence="1">
    <location>
        <begin position="23"/>
        <end position="735"/>
    </location>
</feature>
<evidence type="ECO:0000313" key="3">
    <source>
        <dbReference type="EMBL" id="ABF39823.1"/>
    </source>
</evidence>
<dbReference type="eggNOG" id="COG2091">
    <property type="taxonomic scope" value="Bacteria"/>
</dbReference>
<dbReference type="STRING" id="204669.Acid345_0818"/>
<feature type="domain" description="DUF5916" evidence="2">
    <location>
        <begin position="273"/>
        <end position="358"/>
    </location>
</feature>
<dbReference type="Pfam" id="PF19313">
    <property type="entry name" value="DUF5916"/>
    <property type="match status" value="1"/>
</dbReference>
<keyword evidence="4" id="KW-1185">Reference proteome</keyword>
<dbReference type="EMBL" id="CP000360">
    <property type="protein sequence ID" value="ABF39823.1"/>
    <property type="molecule type" value="Genomic_DNA"/>
</dbReference>
<dbReference type="CDD" id="cd09618">
    <property type="entry name" value="CBM9_like_2"/>
    <property type="match status" value="1"/>
</dbReference>
<evidence type="ECO:0000259" key="2">
    <source>
        <dbReference type="Pfam" id="PF19313"/>
    </source>
</evidence>
<gene>
    <name evidence="3" type="ordered locus">Acid345_0818</name>
</gene>
<protein>
    <recommendedName>
        <fullName evidence="2">DUF5916 domain-containing protein</fullName>
    </recommendedName>
</protein>
<dbReference type="HOGENOM" id="CLU_016090_1_0_0"/>
<keyword evidence="1" id="KW-0732">Signal</keyword>
<reference evidence="3 4" key="1">
    <citation type="journal article" date="2009" name="Appl. Environ. Microbiol.">
        <title>Three genomes from the phylum Acidobacteria provide insight into the lifestyles of these microorganisms in soils.</title>
        <authorList>
            <person name="Ward N.L."/>
            <person name="Challacombe J.F."/>
            <person name="Janssen P.H."/>
            <person name="Henrissat B."/>
            <person name="Coutinho P.M."/>
            <person name="Wu M."/>
            <person name="Xie G."/>
            <person name="Haft D.H."/>
            <person name="Sait M."/>
            <person name="Badger J."/>
            <person name="Barabote R.D."/>
            <person name="Bradley B."/>
            <person name="Brettin T.S."/>
            <person name="Brinkac L.M."/>
            <person name="Bruce D."/>
            <person name="Creasy T."/>
            <person name="Daugherty S.C."/>
            <person name="Davidsen T.M."/>
            <person name="DeBoy R.T."/>
            <person name="Detter J.C."/>
            <person name="Dodson R.J."/>
            <person name="Durkin A.S."/>
            <person name="Ganapathy A."/>
            <person name="Gwinn-Giglio M."/>
            <person name="Han C.S."/>
            <person name="Khouri H."/>
            <person name="Kiss H."/>
            <person name="Kothari S.P."/>
            <person name="Madupu R."/>
            <person name="Nelson K.E."/>
            <person name="Nelson W.C."/>
            <person name="Paulsen I."/>
            <person name="Penn K."/>
            <person name="Ren Q."/>
            <person name="Rosovitz M.J."/>
            <person name="Selengut J.D."/>
            <person name="Shrivastava S."/>
            <person name="Sullivan S.A."/>
            <person name="Tapia R."/>
            <person name="Thompson L.S."/>
            <person name="Watkins K.L."/>
            <person name="Yang Q."/>
            <person name="Yu C."/>
            <person name="Zafar N."/>
            <person name="Zhou L."/>
            <person name="Kuske C.R."/>
        </authorList>
    </citation>
    <scope>NUCLEOTIDE SEQUENCE [LARGE SCALE GENOMIC DNA]</scope>
    <source>
        <strain evidence="3 4">Ellin345</strain>
    </source>
</reference>
<dbReference type="Gene3D" id="2.60.40.1190">
    <property type="match status" value="1"/>
</dbReference>
<dbReference type="KEGG" id="aba:Acid345_0818"/>
<name>Q1ITH7_KORVE</name>
<evidence type="ECO:0000313" key="4">
    <source>
        <dbReference type="Proteomes" id="UP000002432"/>
    </source>
</evidence>
<dbReference type="OrthoDB" id="9786766at2"/>
<dbReference type="AlphaFoldDB" id="Q1ITH7"/>
<dbReference type="SUPFAM" id="SSF49344">
    <property type="entry name" value="CBD9-like"/>
    <property type="match status" value="1"/>
</dbReference>
<proteinExistence type="predicted"/>
<dbReference type="Proteomes" id="UP000002432">
    <property type="component" value="Chromosome"/>
</dbReference>
<dbReference type="EnsemblBacteria" id="ABF39823">
    <property type="protein sequence ID" value="ABF39823"/>
    <property type="gene ID" value="Acid345_0818"/>
</dbReference>
<feature type="signal peptide" evidence="1">
    <location>
        <begin position="1"/>
        <end position="22"/>
    </location>
</feature>
<dbReference type="InterPro" id="IPR045670">
    <property type="entry name" value="DUF5916"/>
</dbReference>
<organism evidence="3 4">
    <name type="scientific">Koribacter versatilis (strain Ellin345)</name>
    <dbReference type="NCBI Taxonomy" id="204669"/>
    <lineage>
        <taxon>Bacteria</taxon>
        <taxon>Pseudomonadati</taxon>
        <taxon>Acidobacteriota</taxon>
        <taxon>Terriglobia</taxon>
        <taxon>Terriglobales</taxon>
        <taxon>Candidatus Korobacteraceae</taxon>
        <taxon>Candidatus Korobacter</taxon>
    </lineage>
</organism>
<accession>Q1ITH7</accession>
<evidence type="ECO:0000256" key="1">
    <source>
        <dbReference type="SAM" id="SignalP"/>
    </source>
</evidence>